<evidence type="ECO:0000256" key="4">
    <source>
        <dbReference type="ARBA" id="ARBA00022553"/>
    </source>
</evidence>
<evidence type="ECO:0000256" key="7">
    <source>
        <dbReference type="RuleBase" id="RU369086"/>
    </source>
</evidence>
<dbReference type="InterPro" id="IPR041178">
    <property type="entry name" value="RPA43_OB"/>
</dbReference>
<evidence type="ECO:0000256" key="2">
    <source>
        <dbReference type="ARBA" id="ARBA00005930"/>
    </source>
</evidence>
<dbReference type="GO" id="GO:0006362">
    <property type="term" value="P:transcription elongation by RNA polymerase I"/>
    <property type="evidence" value="ECO:0007669"/>
    <property type="project" value="UniProtKB-ARBA"/>
</dbReference>
<name>A0AAN6RFG8_9PLEO</name>
<evidence type="ECO:0000313" key="10">
    <source>
        <dbReference type="EMBL" id="KAK3203691.1"/>
    </source>
</evidence>
<dbReference type="EMBL" id="WVTA01000010">
    <property type="protein sequence ID" value="KAK3203691.1"/>
    <property type="molecule type" value="Genomic_DNA"/>
</dbReference>
<dbReference type="InterPro" id="IPR036898">
    <property type="entry name" value="RNA_pol_Rpb7-like_N_sf"/>
</dbReference>
<dbReference type="Proteomes" id="UP001280581">
    <property type="component" value="Unassembled WGS sequence"/>
</dbReference>
<keyword evidence="3 7" id="KW-0240">DNA-directed RNA polymerase</keyword>
<evidence type="ECO:0000256" key="1">
    <source>
        <dbReference type="ARBA" id="ARBA00004604"/>
    </source>
</evidence>
<comment type="subcellular location">
    <subcellularLocation>
        <location evidence="1">Nucleus</location>
        <location evidence="1">Nucleolus</location>
    </subcellularLocation>
</comment>
<dbReference type="GO" id="GO:0005736">
    <property type="term" value="C:RNA polymerase I complex"/>
    <property type="evidence" value="ECO:0007669"/>
    <property type="project" value="TreeGrafter"/>
</dbReference>
<feature type="region of interest" description="Disordered" evidence="8">
    <location>
        <begin position="65"/>
        <end position="88"/>
    </location>
</feature>
<dbReference type="FunFam" id="3.30.1490.120:FF:000004">
    <property type="entry name" value="RNA polymerase I subunit Rpa43"/>
    <property type="match status" value="1"/>
</dbReference>
<dbReference type="InterPro" id="IPR045113">
    <property type="entry name" value="Rpb7-like"/>
</dbReference>
<organism evidence="10 11">
    <name type="scientific">Pseudopithomyces chartarum</name>
    <dbReference type="NCBI Taxonomy" id="1892770"/>
    <lineage>
        <taxon>Eukaryota</taxon>
        <taxon>Fungi</taxon>
        <taxon>Dikarya</taxon>
        <taxon>Ascomycota</taxon>
        <taxon>Pezizomycotina</taxon>
        <taxon>Dothideomycetes</taxon>
        <taxon>Pleosporomycetidae</taxon>
        <taxon>Pleosporales</taxon>
        <taxon>Massarineae</taxon>
        <taxon>Didymosphaeriaceae</taxon>
        <taxon>Pseudopithomyces</taxon>
    </lineage>
</organism>
<gene>
    <name evidence="10" type="ORF">GRF29_106g326021</name>
</gene>
<protein>
    <recommendedName>
        <fullName evidence="7">DNA-directed RNA polymerase subunit</fullName>
    </recommendedName>
</protein>
<dbReference type="Pfam" id="PF17875">
    <property type="entry name" value="RPA43_OB"/>
    <property type="match status" value="1"/>
</dbReference>
<sequence>MAPIQSKDNSLLYIERISQYVPLPPASLTSALPAICAEVFSPLLLTYYAPVRGVILAYTDASLSTSPPKSQIAPAHKARRAQALESEDARAEQEDGIVLTQCVDEYMAPFVWATASLVVWRPSVDSYIEARLTHQSATHVTLSHLNTFAVTVLKENFPAGWAWKGEQAGKKKKGFDGRVADEGGSWVDSEGVEVSKGRELSVRVREWDVRGGKGKGVLRVEGSLLSLEEEKSKASKKAGKAAVGRSQARSGEVMEVD</sequence>
<evidence type="ECO:0000256" key="3">
    <source>
        <dbReference type="ARBA" id="ARBA00022478"/>
    </source>
</evidence>
<dbReference type="Gene3D" id="2.40.50.1060">
    <property type="match status" value="1"/>
</dbReference>
<reference evidence="10 11" key="1">
    <citation type="submission" date="2021-02" db="EMBL/GenBank/DDBJ databases">
        <title>Genome assembly of Pseudopithomyces chartarum.</title>
        <authorList>
            <person name="Jauregui R."/>
            <person name="Singh J."/>
            <person name="Voisey C."/>
        </authorList>
    </citation>
    <scope>NUCLEOTIDE SEQUENCE [LARGE SCALE GENOMIC DNA]</scope>
    <source>
        <strain evidence="10 11">AGR01</strain>
    </source>
</reference>
<evidence type="ECO:0000259" key="9">
    <source>
        <dbReference type="Pfam" id="PF17875"/>
    </source>
</evidence>
<dbReference type="AlphaFoldDB" id="A0AAN6RFG8"/>
<feature type="region of interest" description="Disordered" evidence="8">
    <location>
        <begin position="231"/>
        <end position="257"/>
    </location>
</feature>
<accession>A0AAN6RFG8</accession>
<dbReference type="PANTHER" id="PTHR12709:SF5">
    <property type="entry name" value="DNA-DIRECTED RNA POLYMERASE I SUBUNIT RPA43"/>
    <property type="match status" value="1"/>
</dbReference>
<keyword evidence="6 7" id="KW-0539">Nucleus</keyword>
<comment type="function">
    <text evidence="7">DNA-dependent RNA polymerase which catalyzes the transcription of DNA into RNA using the four ribonucleoside triphosphates as substrates.</text>
</comment>
<evidence type="ECO:0000256" key="5">
    <source>
        <dbReference type="ARBA" id="ARBA00023163"/>
    </source>
</evidence>
<evidence type="ECO:0000256" key="6">
    <source>
        <dbReference type="ARBA" id="ARBA00023242"/>
    </source>
</evidence>
<keyword evidence="5 7" id="KW-0804">Transcription</keyword>
<keyword evidence="4" id="KW-0597">Phosphoprotein</keyword>
<proteinExistence type="inferred from homology"/>
<dbReference type="GO" id="GO:0006361">
    <property type="term" value="P:transcription initiation at RNA polymerase I promoter"/>
    <property type="evidence" value="ECO:0007669"/>
    <property type="project" value="UniProtKB-ARBA"/>
</dbReference>
<dbReference type="Gene3D" id="3.30.1490.120">
    <property type="entry name" value="RNA polymerase Rpb7-like, N-terminal domain"/>
    <property type="match status" value="1"/>
</dbReference>
<comment type="caution">
    <text evidence="10">The sequence shown here is derived from an EMBL/GenBank/DDBJ whole genome shotgun (WGS) entry which is preliminary data.</text>
</comment>
<comment type="similarity">
    <text evidence="2">Belongs to the eukaryotic RPA43 RNA polymerase subunit family.</text>
</comment>
<dbReference type="PANTHER" id="PTHR12709">
    <property type="entry name" value="DNA-DIRECTED RNA POLYMERASE II, III"/>
    <property type="match status" value="1"/>
</dbReference>
<evidence type="ECO:0000256" key="8">
    <source>
        <dbReference type="SAM" id="MobiDB-lite"/>
    </source>
</evidence>
<keyword evidence="11" id="KW-1185">Reference proteome</keyword>
<feature type="domain" description="RPA43 OB" evidence="9">
    <location>
        <begin position="122"/>
        <end position="225"/>
    </location>
</feature>
<evidence type="ECO:0000313" key="11">
    <source>
        <dbReference type="Proteomes" id="UP001280581"/>
    </source>
</evidence>